<keyword evidence="1" id="KW-0732">Signal</keyword>
<proteinExistence type="predicted"/>
<dbReference type="PANTHER" id="PTHR43308:SF5">
    <property type="entry name" value="S-LAYER PROTEIN _ PEPTIDOGLYCAN ENDO-BETA-N-ACETYLGLUCOSAMINIDASE"/>
    <property type="match status" value="1"/>
</dbReference>
<feature type="domain" description="SLH" evidence="2">
    <location>
        <begin position="11"/>
        <end position="74"/>
    </location>
</feature>
<dbReference type="PROSITE" id="PS51272">
    <property type="entry name" value="SLH"/>
    <property type="match status" value="3"/>
</dbReference>
<evidence type="ECO:0000259" key="2">
    <source>
        <dbReference type="PROSITE" id="PS51272"/>
    </source>
</evidence>
<accession>A0AAU8JIC6</accession>
<sequence>MKRLLTILSLTLILQMPTLVNAEEFSHVEKVVSAGLMTKDPTGNFNSNRILSRAELASLLVRTFELDNRQALVSTNDFTLRDVPSSHWAYRDIQIVLKTGVMNGYRDGMFFPNQRVNRAEGLAILAQAYGVFQFPQNNINELLAKYPDAGQIPDWARKSIATAIYEGFVNIGPNNQIKPLEPMTRGDMAYALSQYLERQEGNPAPIPWDQ</sequence>
<dbReference type="InterPro" id="IPR001119">
    <property type="entry name" value="SLH_dom"/>
</dbReference>
<evidence type="ECO:0000256" key="1">
    <source>
        <dbReference type="SAM" id="SignalP"/>
    </source>
</evidence>
<dbReference type="EMBL" id="CP159837">
    <property type="protein sequence ID" value="XCM38190.1"/>
    <property type="molecule type" value="Genomic_DNA"/>
</dbReference>
<dbReference type="RefSeq" id="WP_054466509.1">
    <property type="nucleotide sequence ID" value="NZ_CP159837.1"/>
</dbReference>
<dbReference type="PANTHER" id="PTHR43308">
    <property type="entry name" value="OUTER MEMBRANE PROTEIN ALPHA-RELATED"/>
    <property type="match status" value="1"/>
</dbReference>
<dbReference type="InterPro" id="IPR051465">
    <property type="entry name" value="Cell_Envelope_Struct_Comp"/>
</dbReference>
<dbReference type="AlphaFoldDB" id="A0AAU8JIC6"/>
<feature type="domain" description="SLH" evidence="2">
    <location>
        <begin position="143"/>
        <end position="206"/>
    </location>
</feature>
<reference evidence="3" key="1">
    <citation type="submission" date="2024-07" db="EMBL/GenBank/DDBJ databases">
        <authorList>
            <person name="Kim Y.J."/>
            <person name="Jeong J.Y."/>
        </authorList>
    </citation>
    <scope>NUCLEOTIDE SEQUENCE</scope>
    <source>
        <strain evidence="3">GIHE-MW2</strain>
    </source>
</reference>
<protein>
    <submittedName>
        <fullName evidence="3">S-layer homology domain-containing protein</fullName>
    </submittedName>
</protein>
<dbReference type="Pfam" id="PF00395">
    <property type="entry name" value="SLH"/>
    <property type="match status" value="3"/>
</dbReference>
<feature type="chain" id="PRO_5043313901" evidence="1">
    <location>
        <begin position="23"/>
        <end position="210"/>
    </location>
</feature>
<evidence type="ECO:0000313" key="3">
    <source>
        <dbReference type="EMBL" id="XCM38190.1"/>
    </source>
</evidence>
<feature type="signal peptide" evidence="1">
    <location>
        <begin position="1"/>
        <end position="22"/>
    </location>
</feature>
<organism evidence="3">
    <name type="scientific">Planktothricoides raciborskii GIHE-MW2</name>
    <dbReference type="NCBI Taxonomy" id="2792601"/>
    <lineage>
        <taxon>Bacteria</taxon>
        <taxon>Bacillati</taxon>
        <taxon>Cyanobacteriota</taxon>
        <taxon>Cyanophyceae</taxon>
        <taxon>Oscillatoriophycideae</taxon>
        <taxon>Oscillatoriales</taxon>
        <taxon>Oscillatoriaceae</taxon>
        <taxon>Planktothricoides</taxon>
    </lineage>
</organism>
<name>A0AAU8JIC6_9CYAN</name>
<feature type="domain" description="SLH" evidence="2">
    <location>
        <begin position="76"/>
        <end position="139"/>
    </location>
</feature>
<gene>
    <name evidence="3" type="ORF">ABWT76_001022</name>
</gene>